<evidence type="ECO:0000313" key="1">
    <source>
        <dbReference type="EMBL" id="KAJ8667027.1"/>
    </source>
</evidence>
<sequence>MVMTGAIANQETKKKEKRGVGFESFQSSALDPLNVPQSFGLPIWNPVTIDSSVWDSDPTRNFAFENVQFAAPHNSLTLQALRDPGSVVQSVAYSPEVLRAIQFAKEANRHVQLAQQRVHEAKQAAIIQQKIALARETAAREAAQRSAEIVSQADAEARMSAQQLVDVQRRLATLKDAVAAAQRLAAARENAAAAAIQRSAADTAAELRKQDVERQISQTEREAKGINIAFNITYLRNIFLRFLTNLPIWVSRLTNDQDQKQDFNSKRAIRSGGWEGGQIAIEIGGWNQHQSHAIHAVPVGEHVQVSKPLLIPIYKNIGVPLVQPVGIPVPHITAIAAPQPYPVHVPVLQPVAIPVIKTVATIVEKKVPYPIEKIIHVPIEKPIPIHIEKKIPVNSNQILNRLGQVNRFENLNDALSNPYDYYDDSTNSDDQNIESDLRNQGQQQQHKHTATANESSDVDDNSDDNSDYDYDHQNNGISQQQYLVQSEPVSQHVEVMQPIAVPVFKEIGVPVPQPVKIDVPHPIAVGVPQPYPVAVPVPHPVPIQIIKTIAVPVEKKVPYPIEKQVPVPIEKPVPILVPLLLGICQAMRWDVHQNNGGYSVNEYPLDHNSLEQDVQGQGYGLDSTGAKKAINGLEAWLADVYIGKNPGSHIKPIIKEIGYPVYKKVELKIPYPDIQQVSQPYPILMPMLHPVRYEVVKTVVKTVERKVPTPMEKVVPVPVEKPVPFEVVKHVPVFVEKKIPIKIPVYKTIHHKIYTS</sequence>
<comment type="caution">
    <text evidence="1">The sequence shown here is derived from an EMBL/GenBank/DDBJ whole genome shotgun (WGS) entry which is preliminary data.</text>
</comment>
<organism evidence="1 2">
    <name type="scientific">Eretmocerus hayati</name>
    <dbReference type="NCBI Taxonomy" id="131215"/>
    <lineage>
        <taxon>Eukaryota</taxon>
        <taxon>Metazoa</taxon>
        <taxon>Ecdysozoa</taxon>
        <taxon>Arthropoda</taxon>
        <taxon>Hexapoda</taxon>
        <taxon>Insecta</taxon>
        <taxon>Pterygota</taxon>
        <taxon>Neoptera</taxon>
        <taxon>Endopterygota</taxon>
        <taxon>Hymenoptera</taxon>
        <taxon>Apocrita</taxon>
        <taxon>Proctotrupomorpha</taxon>
        <taxon>Chalcidoidea</taxon>
        <taxon>Aphelinidae</taxon>
        <taxon>Aphelininae</taxon>
        <taxon>Eretmocerus</taxon>
    </lineage>
</organism>
<reference evidence="1" key="1">
    <citation type="submission" date="2023-04" db="EMBL/GenBank/DDBJ databases">
        <title>A chromosome-level genome assembly of the parasitoid wasp Eretmocerus hayati.</title>
        <authorList>
            <person name="Zhong Y."/>
            <person name="Liu S."/>
            <person name="Liu Y."/>
        </authorList>
    </citation>
    <scope>NUCLEOTIDE SEQUENCE</scope>
    <source>
        <strain evidence="1">ZJU_SS_LIU_2023</strain>
    </source>
</reference>
<dbReference type="EMBL" id="CM056744">
    <property type="protein sequence ID" value="KAJ8667027.1"/>
    <property type="molecule type" value="Genomic_DNA"/>
</dbReference>
<accession>A0ACC2N7J1</accession>
<protein>
    <submittedName>
        <fullName evidence="1">Uncharacterized protein</fullName>
    </submittedName>
</protein>
<dbReference type="Proteomes" id="UP001239111">
    <property type="component" value="Chromosome 4"/>
</dbReference>
<proteinExistence type="predicted"/>
<gene>
    <name evidence="1" type="ORF">QAD02_008689</name>
</gene>
<evidence type="ECO:0000313" key="2">
    <source>
        <dbReference type="Proteomes" id="UP001239111"/>
    </source>
</evidence>
<name>A0ACC2N7J1_9HYME</name>
<keyword evidence="2" id="KW-1185">Reference proteome</keyword>